<keyword evidence="4" id="KW-0156">Chromatin regulator</keyword>
<keyword evidence="7" id="KW-0539">Nucleus</keyword>
<dbReference type="GO" id="GO:0031490">
    <property type="term" value="F:chromatin DNA binding"/>
    <property type="evidence" value="ECO:0007669"/>
    <property type="project" value="TreeGrafter"/>
</dbReference>
<keyword evidence="3" id="KW-0808">Transferase</keyword>
<dbReference type="GO" id="GO:0005634">
    <property type="term" value="C:nucleus"/>
    <property type="evidence" value="ECO:0007669"/>
    <property type="project" value="UniProtKB-SubCell"/>
</dbReference>
<dbReference type="SUPFAM" id="SSF47040">
    <property type="entry name" value="Kix domain of CBP (creb binding protein)"/>
    <property type="match status" value="1"/>
</dbReference>
<comment type="subcellular location">
    <subcellularLocation>
        <location evidence="1">Nucleus</location>
    </subcellularLocation>
</comment>
<comment type="catalytic activity">
    <reaction evidence="8">
        <text>L-lysyl-[protein] + acetyl-CoA = N(6)-acetyl-L-lysyl-[protein] + CoA + H(+)</text>
        <dbReference type="Rhea" id="RHEA:45948"/>
        <dbReference type="Rhea" id="RHEA-COMP:9752"/>
        <dbReference type="Rhea" id="RHEA-COMP:10731"/>
        <dbReference type="ChEBI" id="CHEBI:15378"/>
        <dbReference type="ChEBI" id="CHEBI:29969"/>
        <dbReference type="ChEBI" id="CHEBI:57287"/>
        <dbReference type="ChEBI" id="CHEBI:57288"/>
        <dbReference type="ChEBI" id="CHEBI:61930"/>
        <dbReference type="EC" id="2.3.1.48"/>
    </reaction>
</comment>
<dbReference type="PANTHER" id="PTHR13808:SF1">
    <property type="entry name" value="HISTONE ACETYLTRANSFERASE"/>
    <property type="match status" value="1"/>
</dbReference>
<dbReference type="EMBL" id="PDUG01000003">
    <property type="protein sequence ID" value="PIC39988.1"/>
    <property type="molecule type" value="Genomic_DNA"/>
</dbReference>
<reference evidence="12" key="1">
    <citation type="submission" date="2017-10" db="EMBL/GenBank/DDBJ databases">
        <title>Rapid genome shrinkage in a self-fertile nematode reveals novel sperm competition proteins.</title>
        <authorList>
            <person name="Yin D."/>
            <person name="Schwarz E.M."/>
            <person name="Thomas C.G."/>
            <person name="Felde R.L."/>
            <person name="Korf I.F."/>
            <person name="Cutter A.D."/>
            <person name="Schartner C.M."/>
            <person name="Ralston E.J."/>
            <person name="Meyer B.J."/>
            <person name="Haag E.S."/>
        </authorList>
    </citation>
    <scope>NUCLEOTIDE SEQUENCE [LARGE SCALE GENOMIC DNA]</scope>
    <source>
        <strain evidence="12">JU1422</strain>
    </source>
</reference>
<feature type="compositionally biased region" description="Low complexity" evidence="9">
    <location>
        <begin position="1"/>
        <end position="14"/>
    </location>
</feature>
<dbReference type="GO" id="GO:0045944">
    <property type="term" value="P:positive regulation of transcription by RNA polymerase II"/>
    <property type="evidence" value="ECO:0007669"/>
    <property type="project" value="TreeGrafter"/>
</dbReference>
<gene>
    <name evidence="11" type="primary">Cnig_chr_III.g11490</name>
    <name evidence="11" type="ORF">B9Z55_011490</name>
</gene>
<keyword evidence="5" id="KW-0805">Transcription regulation</keyword>
<name>A0A2G5UKD7_9PELO</name>
<evidence type="ECO:0000256" key="4">
    <source>
        <dbReference type="ARBA" id="ARBA00022853"/>
    </source>
</evidence>
<dbReference type="InterPro" id="IPR003101">
    <property type="entry name" value="KIX_dom"/>
</dbReference>
<dbReference type="GO" id="GO:0000123">
    <property type="term" value="C:histone acetyltransferase complex"/>
    <property type="evidence" value="ECO:0007669"/>
    <property type="project" value="TreeGrafter"/>
</dbReference>
<dbReference type="GO" id="GO:0004402">
    <property type="term" value="F:histone acetyltransferase activity"/>
    <property type="evidence" value="ECO:0007669"/>
    <property type="project" value="InterPro"/>
</dbReference>
<dbReference type="Gene3D" id="1.10.246.20">
    <property type="entry name" value="Coactivator CBP, KIX domain"/>
    <property type="match status" value="1"/>
</dbReference>
<comment type="caution">
    <text evidence="11">The sequence shown here is derived from an EMBL/GenBank/DDBJ whole genome shotgun (WGS) entry which is preliminary data.</text>
</comment>
<feature type="domain" description="KIX" evidence="10">
    <location>
        <begin position="62"/>
        <end position="142"/>
    </location>
</feature>
<keyword evidence="6" id="KW-0804">Transcription</keyword>
<proteinExistence type="predicted"/>
<organism evidence="11 12">
    <name type="scientific">Caenorhabditis nigoni</name>
    <dbReference type="NCBI Taxonomy" id="1611254"/>
    <lineage>
        <taxon>Eukaryota</taxon>
        <taxon>Metazoa</taxon>
        <taxon>Ecdysozoa</taxon>
        <taxon>Nematoda</taxon>
        <taxon>Chromadorea</taxon>
        <taxon>Rhabditida</taxon>
        <taxon>Rhabditina</taxon>
        <taxon>Rhabditomorpha</taxon>
        <taxon>Rhabditoidea</taxon>
        <taxon>Rhabditidae</taxon>
        <taxon>Peloderinae</taxon>
        <taxon>Caenorhabditis</taxon>
    </lineage>
</organism>
<evidence type="ECO:0000313" key="12">
    <source>
        <dbReference type="Proteomes" id="UP000230233"/>
    </source>
</evidence>
<evidence type="ECO:0000259" key="10">
    <source>
        <dbReference type="PROSITE" id="PS50952"/>
    </source>
</evidence>
<dbReference type="GO" id="GO:0003713">
    <property type="term" value="F:transcription coactivator activity"/>
    <property type="evidence" value="ECO:0007669"/>
    <property type="project" value="TreeGrafter"/>
</dbReference>
<accession>A0A2G5UKD7</accession>
<dbReference type="PROSITE" id="PS50952">
    <property type="entry name" value="KIX"/>
    <property type="match status" value="1"/>
</dbReference>
<evidence type="ECO:0000313" key="11">
    <source>
        <dbReference type="EMBL" id="PIC39988.1"/>
    </source>
</evidence>
<dbReference type="Proteomes" id="UP000230233">
    <property type="component" value="Chromosome III"/>
</dbReference>
<dbReference type="STRING" id="1611254.A0A2G5UKD7"/>
<dbReference type="GO" id="GO:0005667">
    <property type="term" value="C:transcription regulator complex"/>
    <property type="evidence" value="ECO:0007669"/>
    <property type="project" value="TreeGrafter"/>
</dbReference>
<dbReference type="InterPro" id="IPR013178">
    <property type="entry name" value="Histone_AcTrfase_Rtt109/CBP"/>
</dbReference>
<dbReference type="EC" id="2.3.1.48" evidence="2"/>
<dbReference type="OrthoDB" id="899at2759"/>
<dbReference type="Pfam" id="PF02172">
    <property type="entry name" value="KIX"/>
    <property type="match status" value="1"/>
</dbReference>
<evidence type="ECO:0000256" key="8">
    <source>
        <dbReference type="ARBA" id="ARBA00048017"/>
    </source>
</evidence>
<evidence type="ECO:0000256" key="6">
    <source>
        <dbReference type="ARBA" id="ARBA00023163"/>
    </source>
</evidence>
<evidence type="ECO:0000256" key="9">
    <source>
        <dbReference type="SAM" id="MobiDB-lite"/>
    </source>
</evidence>
<evidence type="ECO:0000256" key="3">
    <source>
        <dbReference type="ARBA" id="ARBA00022679"/>
    </source>
</evidence>
<keyword evidence="12" id="KW-1185">Reference proteome</keyword>
<feature type="region of interest" description="Disordered" evidence="9">
    <location>
        <begin position="1"/>
        <end position="62"/>
    </location>
</feature>
<feature type="region of interest" description="Disordered" evidence="9">
    <location>
        <begin position="142"/>
        <end position="169"/>
    </location>
</feature>
<dbReference type="AlphaFoldDB" id="A0A2G5UKD7"/>
<evidence type="ECO:0000256" key="1">
    <source>
        <dbReference type="ARBA" id="ARBA00004123"/>
    </source>
</evidence>
<evidence type="ECO:0000256" key="2">
    <source>
        <dbReference type="ARBA" id="ARBA00013184"/>
    </source>
</evidence>
<dbReference type="PANTHER" id="PTHR13808">
    <property type="entry name" value="CBP/P300-RELATED"/>
    <property type="match status" value="1"/>
</dbReference>
<protein>
    <recommendedName>
        <fullName evidence="2">histone acetyltransferase</fullName>
        <ecNumber evidence="2">2.3.1.48</ecNumber>
    </recommendedName>
</protein>
<evidence type="ECO:0000256" key="7">
    <source>
        <dbReference type="ARBA" id="ARBA00023242"/>
    </source>
</evidence>
<dbReference type="InterPro" id="IPR036529">
    <property type="entry name" value="KIX_dom_sf"/>
</dbReference>
<evidence type="ECO:0000256" key="5">
    <source>
        <dbReference type="ARBA" id="ARBA00023015"/>
    </source>
</evidence>
<sequence length="169" mass="18808">MSSGPSSSTNSTRDSAPDSNSVDRDISSLIARLEIPNSLSEEFHGNGNRGPQRPDSTPDMPDCTKEWQRTVTKDLRNHLVGKLVKAICPEPTPEELINGNFLKDLIANARGMEREMFDSANDREEYYQLLAEKIYKIQREVQEKKNSQLSTQGAAPHDRDMDGSMGAPS</sequence>